<organism evidence="1">
    <name type="scientific">Arundo donax</name>
    <name type="common">Giant reed</name>
    <name type="synonym">Donax arundinaceus</name>
    <dbReference type="NCBI Taxonomy" id="35708"/>
    <lineage>
        <taxon>Eukaryota</taxon>
        <taxon>Viridiplantae</taxon>
        <taxon>Streptophyta</taxon>
        <taxon>Embryophyta</taxon>
        <taxon>Tracheophyta</taxon>
        <taxon>Spermatophyta</taxon>
        <taxon>Magnoliopsida</taxon>
        <taxon>Liliopsida</taxon>
        <taxon>Poales</taxon>
        <taxon>Poaceae</taxon>
        <taxon>PACMAD clade</taxon>
        <taxon>Arundinoideae</taxon>
        <taxon>Arundineae</taxon>
        <taxon>Arundo</taxon>
    </lineage>
</organism>
<sequence length="29" mass="3433">MIFATDYFAAHRWQQGVQTRSVIQQESSF</sequence>
<evidence type="ECO:0000313" key="1">
    <source>
        <dbReference type="EMBL" id="JAE04856.1"/>
    </source>
</evidence>
<proteinExistence type="predicted"/>
<reference evidence="1" key="2">
    <citation type="journal article" date="2015" name="Data Brief">
        <title>Shoot transcriptome of the giant reed, Arundo donax.</title>
        <authorList>
            <person name="Barrero R.A."/>
            <person name="Guerrero F.D."/>
            <person name="Moolhuijzen P."/>
            <person name="Goolsby J.A."/>
            <person name="Tidwell J."/>
            <person name="Bellgard S.E."/>
            <person name="Bellgard M.I."/>
        </authorList>
    </citation>
    <scope>NUCLEOTIDE SEQUENCE</scope>
    <source>
        <tissue evidence="1">Shoot tissue taken approximately 20 cm above the soil surface</tissue>
    </source>
</reference>
<reference evidence="1" key="1">
    <citation type="submission" date="2014-09" db="EMBL/GenBank/DDBJ databases">
        <authorList>
            <person name="Magalhaes I.L.F."/>
            <person name="Oliveira U."/>
            <person name="Santos F.R."/>
            <person name="Vidigal T.H.D.A."/>
            <person name="Brescovit A.D."/>
            <person name="Santos A.J."/>
        </authorList>
    </citation>
    <scope>NUCLEOTIDE SEQUENCE</scope>
    <source>
        <tissue evidence="1">Shoot tissue taken approximately 20 cm above the soil surface</tissue>
    </source>
</reference>
<protein>
    <submittedName>
        <fullName evidence="1">Uncharacterized protein</fullName>
    </submittedName>
</protein>
<dbReference type="AlphaFoldDB" id="A0A0A9F3Y0"/>
<accession>A0A0A9F3Y0</accession>
<name>A0A0A9F3Y0_ARUDO</name>
<dbReference type="EMBL" id="GBRH01193040">
    <property type="protein sequence ID" value="JAE04856.1"/>
    <property type="molecule type" value="Transcribed_RNA"/>
</dbReference>